<gene>
    <name evidence="2" type="ORF">KVT40_007368</name>
</gene>
<reference evidence="2" key="1">
    <citation type="submission" date="2021-07" db="EMBL/GenBank/DDBJ databases">
        <title>Elsinoe batatas strain:CRI-CJ2 Genome sequencing and assembly.</title>
        <authorList>
            <person name="Huang L."/>
        </authorList>
    </citation>
    <scope>NUCLEOTIDE SEQUENCE</scope>
    <source>
        <strain evidence="2">CRI-CJ2</strain>
    </source>
</reference>
<organism evidence="2 3">
    <name type="scientific">Elsinoe batatas</name>
    <dbReference type="NCBI Taxonomy" id="2601811"/>
    <lineage>
        <taxon>Eukaryota</taxon>
        <taxon>Fungi</taxon>
        <taxon>Dikarya</taxon>
        <taxon>Ascomycota</taxon>
        <taxon>Pezizomycotina</taxon>
        <taxon>Dothideomycetes</taxon>
        <taxon>Dothideomycetidae</taxon>
        <taxon>Myriangiales</taxon>
        <taxon>Elsinoaceae</taxon>
        <taxon>Elsinoe</taxon>
    </lineage>
</organism>
<feature type="region of interest" description="Disordered" evidence="1">
    <location>
        <begin position="1"/>
        <end position="48"/>
    </location>
</feature>
<sequence length="1378" mass="153599">MARVKYTEPRKRRSGIFGSSLRSATQLPTPSSPNPGQTSMNVQSLTPLRHDAVNHFKSTSNSSKDVVAEVDNLRATSRDSSPEQPLCQRHKRQRTSSSSSSELSTFSASRNRLRRNRRLSDSIYAPSTSHDSDDDGTIDNEVGEPPTLSKILRLSYRPQALRSDSGYGSPSHPEQRRLRLDTALAGHGSRTSSQNNEPHARHPDDPVTPELLPDVAITSAPGTDGEDSRLQNLERDMQAVKTTVSKIEQSLGSYVTQLQELGQKMLQSIEDRAGKTDDLLHVGAPTTTGSEAMHPPSHRSCPKPVEVTCTFPRFRSLQGARIVPTSGTNPTRMLPPISTLYTEATPTPQNLAMVTSMLQDLTHRLEGLEAACRREHDAQERLRSAPHARAPLSVEQADMLFERHVNPLNAKWDRMSSQLKEAISSKSVKSRPPENVARGQPEQHAQLSSQLADMNSVQLLLDGRLNAMAASLANLEAAQIRSEANRDNERQHVRQTLHGLQQQIRLAAAIPSAIDLMRKQQDKTMLESMQCHLSLTSLLKKQDDLEVGLKGLRVQSANYHAQRNHWEAQILNLLRQDLSDSKVRQEQFEIHLRDWHSESSKERAEFVQQVSQQSTILDNVQCLIQDQSQRMAESKQIPLIPWETHEAAFEKIGTDLRELRSVQVGSMRCHKESVEHLLQQQEQHANSVMNALHASDERASKSFDDVRVSFENTASQLSALSRCSDEARTTTYRVLNGNNGHNVAVLEKLASIEATETDLRNLMTDVAVNVSYLQTDSNANHGLLQDAVVKIEGSRDDHRDRFDDMSQHLVKIEESQIKVEELDNRLACVPQFDNSLQTMSAKVDSLRKHVASSEQSMAEQVATISAVSEQVAHIQASHDQQQSVLDAINDRLSVLEPVAQSEDKVLTKLEDVTAQITEKTELDSAKLADQVIASLSNVSSKLEGICRPSTVIEEAAMNLKDDFGTQTSKILSSLQDVSKQCKNIEELQAPSELAVLKLDKLSKQIADALRGQVSGAEILKRFDAVVEGIEEEHGTSAKVLQALCQLLSLSKQSATYPTLDEISKQLDERVCKHKTVIEGPHAESRLSGVSKIFDEMPHCLTDEHETFDRDMQTESFPYVVTQVFDEAPSDVVEELHKHEVQTSELQGVNKLTALTSTPEKPTEESPSPQPSDTSHQTPTADDLLDLQADAPIGESVTETTAIFACNAGRSAEKRHRFRKRHLKRQRKIQRLQELEKQDIHFTAEEVTESPQSASSNPDEPSASRKRKHAEESDEAPIDPRFLFASNVQSHGTDKQQKKEKRRRRRDGVKDVEVEEIDPGLKKKSKAKHEQLSSGWDCAGSVVASGNWDDCFEQHTKHQKRWKSNKHSSRGAKCGIAKI</sequence>
<evidence type="ECO:0000313" key="2">
    <source>
        <dbReference type="EMBL" id="KAG8624301.1"/>
    </source>
</evidence>
<dbReference type="Proteomes" id="UP000809789">
    <property type="component" value="Unassembled WGS sequence"/>
</dbReference>
<evidence type="ECO:0000313" key="3">
    <source>
        <dbReference type="Proteomes" id="UP000809789"/>
    </source>
</evidence>
<keyword evidence="3" id="KW-1185">Reference proteome</keyword>
<feature type="region of interest" description="Disordered" evidence="1">
    <location>
        <begin position="74"/>
        <end position="146"/>
    </location>
</feature>
<dbReference type="EMBL" id="JAESVG020000009">
    <property type="protein sequence ID" value="KAG8624301.1"/>
    <property type="molecule type" value="Genomic_DNA"/>
</dbReference>
<feature type="compositionally biased region" description="Basic residues" evidence="1">
    <location>
        <begin position="1356"/>
        <end position="1369"/>
    </location>
</feature>
<feature type="compositionally biased region" description="Low complexity" evidence="1">
    <location>
        <begin position="96"/>
        <end position="110"/>
    </location>
</feature>
<protein>
    <submittedName>
        <fullName evidence="2">Uncharacterized protein</fullName>
    </submittedName>
</protein>
<feature type="compositionally biased region" description="Polar residues" evidence="1">
    <location>
        <begin position="1248"/>
        <end position="1258"/>
    </location>
</feature>
<name>A0A8K0PC88_9PEZI</name>
<proteinExistence type="predicted"/>
<comment type="caution">
    <text evidence="2">The sequence shown here is derived from an EMBL/GenBank/DDBJ whole genome shotgun (WGS) entry which is preliminary data.</text>
</comment>
<feature type="compositionally biased region" description="Acidic residues" evidence="1">
    <location>
        <begin position="132"/>
        <end position="142"/>
    </location>
</feature>
<feature type="region of interest" description="Disordered" evidence="1">
    <location>
        <begin position="1243"/>
        <end position="1333"/>
    </location>
</feature>
<evidence type="ECO:0000256" key="1">
    <source>
        <dbReference type="SAM" id="MobiDB-lite"/>
    </source>
</evidence>
<feature type="region of interest" description="Disordered" evidence="1">
    <location>
        <begin position="185"/>
        <end position="229"/>
    </location>
</feature>
<feature type="compositionally biased region" description="Polar residues" evidence="1">
    <location>
        <begin position="20"/>
        <end position="46"/>
    </location>
</feature>
<accession>A0A8K0PC88</accession>
<feature type="region of interest" description="Disordered" evidence="1">
    <location>
        <begin position="1356"/>
        <end position="1378"/>
    </location>
</feature>
<feature type="compositionally biased region" description="Basic residues" evidence="1">
    <location>
        <begin position="1297"/>
        <end position="1306"/>
    </location>
</feature>
<feature type="region of interest" description="Disordered" evidence="1">
    <location>
        <begin position="1156"/>
        <end position="1179"/>
    </location>
</feature>
<feature type="region of interest" description="Disordered" evidence="1">
    <location>
        <begin position="421"/>
        <end position="441"/>
    </location>
</feature>
<dbReference type="OrthoDB" id="10339703at2759"/>